<accession>A0A163KFK4</accession>
<sequence length="1015" mass="115721">MSTPRSPKRILRLFLILVFGFGLVSWLLTLHFASPSSSTSSLLTKEHHIPEAFELPNTLNLSQSSPWSKDSWVQEREYQLNVRQTVPELSFLQRLQIYETQGHNTSALLQLPTTTSNDSNNSITAIVRAIDKQSLRMQLDALTSQIMPIHILWIVCSASLQTDSESYATKHRSSKLEILVINSDDIFTTTRGGKVYPDQSAGSSPWLPLLSRVQTDYVWILEDGVSPNSDYLKTIYGLMQTEEYKDALLGSHATLLPANLNPVANKKVARSQLHCLPAAFHFLPKLTQPVDMLHHVWFLRASWIPYLLMDRRMDSLSSPLPYYISQSLLSQASIPSIVIPPPPLSSSSATSTSTTPLLLLNNLRSSISCINVIPAAYQQSGPWKRVLALRSNPTALDQRQRSLMTTYETTKMLLFIDGPNEAKAFLPLLCRFTSSSNGTRPATQMDSLHVVVSGKQRGFSGALLSTIINSTSDCPIKPVIHDLDLYVVSDPRGIASQTSLLLSRLVQALQPRIFLHIQQDTPMFHALDLLAKSHHLSTIQLPADEIKHALWISNLPLDTLQYWNHVKLDLVVITDRRPHSLSRLLNSIGHSKYLGDKVDLTIHMEQSADRVTRIFVNSFYWEQGAKIIRHRIRKGGLMPAIIESWYPSDNNHYGVILEDDIEVSPLFYAWAKYNILHYRYNHDNAEAYPWMYGVSLYSPRNLELMPEGRISFDPNDVLLPADYPPRTPYASQVPCSWGAVYFPEHWREFHQYLTSRLLDLESSHPRLNIFVPGSRSERWKKSWKKYYIEMVYLRAYVMVYPNFQDFESFSTNHLEFGTHIKHDRAQGAIDSFVVPLMQRDTLINQLPSQRLPSIEQLPVMDLWGKLMTHEEMDDIAANWHQHVSACTRRQPFDRFDPQDMLCPFPIDHTTANASTSAVTTKKKAVKTPPKTKHMLEHIEYVTVYLDEHQQHDNGTTDDPAVVFDMDTWDERPEPLDVASMTTSASDHAHEDDEFKDLEENWDVLLKITRPQSPST</sequence>
<reference evidence="1" key="1">
    <citation type="submission" date="2016-04" db="EMBL/GenBank/DDBJ databases">
        <authorList>
            <person name="Evans L.H."/>
            <person name="Alamgir A."/>
            <person name="Owens N."/>
            <person name="Weber N.D."/>
            <person name="Virtaneva K."/>
            <person name="Barbian K."/>
            <person name="Babar A."/>
            <person name="Rosenke K."/>
        </authorList>
    </citation>
    <scope>NUCLEOTIDE SEQUENCE [LARGE SCALE GENOMIC DNA]</scope>
    <source>
        <strain evidence="1">CBS 101.48</strain>
    </source>
</reference>
<dbReference type="OMA" id="SKSWKKY"/>
<dbReference type="PANTHER" id="PTHR33604:SF3">
    <property type="entry name" value="OSJNBA0004B13.7 PROTEIN"/>
    <property type="match status" value="1"/>
</dbReference>
<dbReference type="EMBL" id="LT554871">
    <property type="protein sequence ID" value="SAM07945.1"/>
    <property type="molecule type" value="Genomic_DNA"/>
</dbReference>
<dbReference type="Proteomes" id="UP000078561">
    <property type="component" value="Unassembled WGS sequence"/>
</dbReference>
<name>A0A163KFK4_ABSGL</name>
<dbReference type="Gene3D" id="3.90.550.10">
    <property type="entry name" value="Spore Coat Polysaccharide Biosynthesis Protein SpsA, Chain A"/>
    <property type="match status" value="1"/>
</dbReference>
<evidence type="ECO:0000313" key="1">
    <source>
        <dbReference type="EMBL" id="SAM07945.1"/>
    </source>
</evidence>
<dbReference type="STRING" id="4829.A0A163KFK4"/>
<evidence type="ECO:0008006" key="3">
    <source>
        <dbReference type="Google" id="ProtNLM"/>
    </source>
</evidence>
<evidence type="ECO:0000313" key="2">
    <source>
        <dbReference type="Proteomes" id="UP000078561"/>
    </source>
</evidence>
<proteinExistence type="predicted"/>
<dbReference type="InParanoid" id="A0A163KFK4"/>
<dbReference type="PANTHER" id="PTHR33604">
    <property type="entry name" value="OSJNBA0004B13.7 PROTEIN"/>
    <property type="match status" value="1"/>
</dbReference>
<dbReference type="InterPro" id="IPR029044">
    <property type="entry name" value="Nucleotide-diphossugar_trans"/>
</dbReference>
<dbReference type="AlphaFoldDB" id="A0A163KFK4"/>
<protein>
    <recommendedName>
        <fullName evidence="3">Glycosyl transferase 64 domain-containing protein</fullName>
    </recommendedName>
</protein>
<gene>
    <name evidence="1" type="primary">ABSGL_13603.1 scaffold 14267</name>
</gene>
<dbReference type="OrthoDB" id="2020070at2759"/>
<organism evidence="1">
    <name type="scientific">Absidia glauca</name>
    <name type="common">Pin mould</name>
    <dbReference type="NCBI Taxonomy" id="4829"/>
    <lineage>
        <taxon>Eukaryota</taxon>
        <taxon>Fungi</taxon>
        <taxon>Fungi incertae sedis</taxon>
        <taxon>Mucoromycota</taxon>
        <taxon>Mucoromycotina</taxon>
        <taxon>Mucoromycetes</taxon>
        <taxon>Mucorales</taxon>
        <taxon>Cunninghamellaceae</taxon>
        <taxon>Absidia</taxon>
    </lineage>
</organism>
<keyword evidence="2" id="KW-1185">Reference proteome</keyword>